<dbReference type="GO" id="GO:0044778">
    <property type="term" value="P:meiotic DNA integrity checkpoint signaling"/>
    <property type="evidence" value="ECO:0007669"/>
    <property type="project" value="TreeGrafter"/>
</dbReference>
<evidence type="ECO:0000313" key="4">
    <source>
        <dbReference type="EMBL" id="EFE38327.1"/>
    </source>
</evidence>
<dbReference type="GO" id="GO:0000724">
    <property type="term" value="P:double-strand break repair via homologous recombination"/>
    <property type="evidence" value="ECO:0007669"/>
    <property type="project" value="TreeGrafter"/>
</dbReference>
<dbReference type="OrthoDB" id="419537at2759"/>
<accession>D4DIH5</accession>
<dbReference type="Proteomes" id="UP000008383">
    <property type="component" value="Unassembled WGS sequence"/>
</dbReference>
<dbReference type="KEGG" id="tve:TRV_06984"/>
<dbReference type="PANTHER" id="PTHR12900">
    <property type="entry name" value="MITOTIC AND DNA DAMAGE CHECKPOINT PROTEIN HUS1"/>
    <property type="match status" value="1"/>
</dbReference>
<evidence type="ECO:0008006" key="6">
    <source>
        <dbReference type="Google" id="ProtNLM"/>
    </source>
</evidence>
<dbReference type="EMBL" id="ACYE01000406">
    <property type="protein sequence ID" value="EFE38327.1"/>
    <property type="molecule type" value="Genomic_DNA"/>
</dbReference>
<dbReference type="GO" id="GO:0030896">
    <property type="term" value="C:checkpoint clamp complex"/>
    <property type="evidence" value="ECO:0007669"/>
    <property type="project" value="InterPro"/>
</dbReference>
<evidence type="ECO:0000256" key="2">
    <source>
        <dbReference type="ARBA" id="ARBA00023242"/>
    </source>
</evidence>
<dbReference type="InterPro" id="IPR007150">
    <property type="entry name" value="HUS1/Mec3"/>
</dbReference>
<proteinExistence type="predicted"/>
<dbReference type="GeneID" id="9582133"/>
<evidence type="ECO:0000313" key="5">
    <source>
        <dbReference type="Proteomes" id="UP000008383"/>
    </source>
</evidence>
<keyword evidence="2" id="KW-0539">Nucleus</keyword>
<keyword evidence="5" id="KW-1185">Reference proteome</keyword>
<dbReference type="GO" id="GO:0000723">
    <property type="term" value="P:telomere maintenance"/>
    <property type="evidence" value="ECO:0007669"/>
    <property type="project" value="TreeGrafter"/>
</dbReference>
<dbReference type="HOGENOM" id="CLU_035754_0_0_1"/>
<evidence type="ECO:0000256" key="1">
    <source>
        <dbReference type="ARBA" id="ARBA00004123"/>
    </source>
</evidence>
<sequence>MPEVRQALPLLRVHLSRWFSGRKPAENECAVNYLLLVAATRKRKKTTSSHSFNQRTTSWLDDFYTPYDLIYGFVVGFPENSSYLRQASGLLVFFFFFFCNQLCPGTSWASWTLLVSHRRQAAKLHREGGIRSETTRGLQGRKGQKRKEKRESSRASSCLWLLLAPDDEAYRMRFKSQLTNVATFSKFTASLSSLGKVCWVRLEDEVVRFSIIPDQGTQVWAQLPIHTVFDSYSFSSVAKVINLEVPIGALHRALKSATGATSAQLRLTKKGNQPQLALTVVTSSWTSGKGASNSDEPARASGSRPANPQSLENGGALSGIPAAELLQDGPRERETIVTQEIPIRVLHPSAVEGVHEPRCRDPDVHIILPSLIQLKSISERFTKLATDAASSKAGNVSAGGNGNGPALAGGSHSSGPKLELSANMHGSLKLAIATDALRISSVWAGLVNPPLDQADMTQSEIAQLPSERMRARAADGEEGWAKVRIDGKDWGRVLSVGRLSPKVVACKYFYSSFILVVPSSSADPVGFIHETALVLYVYLPGGIGGEDSCLTYYINSYAS</sequence>
<dbReference type="Gene3D" id="3.70.10.10">
    <property type="match status" value="1"/>
</dbReference>
<dbReference type="GO" id="GO:0033314">
    <property type="term" value="P:mitotic DNA replication checkpoint signaling"/>
    <property type="evidence" value="ECO:0007669"/>
    <property type="project" value="TreeGrafter"/>
</dbReference>
<organism evidence="4 5">
    <name type="scientific">Trichophyton verrucosum (strain HKI 0517)</name>
    <dbReference type="NCBI Taxonomy" id="663202"/>
    <lineage>
        <taxon>Eukaryota</taxon>
        <taxon>Fungi</taxon>
        <taxon>Dikarya</taxon>
        <taxon>Ascomycota</taxon>
        <taxon>Pezizomycotina</taxon>
        <taxon>Eurotiomycetes</taxon>
        <taxon>Eurotiomycetidae</taxon>
        <taxon>Onygenales</taxon>
        <taxon>Arthrodermataceae</taxon>
        <taxon>Trichophyton</taxon>
    </lineage>
</organism>
<dbReference type="Pfam" id="PF04005">
    <property type="entry name" value="Hus1"/>
    <property type="match status" value="1"/>
</dbReference>
<feature type="region of interest" description="Disordered" evidence="3">
    <location>
        <begin position="391"/>
        <end position="414"/>
    </location>
</feature>
<comment type="subcellular location">
    <subcellularLocation>
        <location evidence="1">Nucleus</location>
    </subcellularLocation>
</comment>
<dbReference type="AlphaFoldDB" id="D4DIH5"/>
<protein>
    <recommendedName>
        <fullName evidence="6">Checkpoint protein</fullName>
    </recommendedName>
</protein>
<name>D4DIH5_TRIVH</name>
<feature type="region of interest" description="Disordered" evidence="3">
    <location>
        <begin position="285"/>
        <end position="319"/>
    </location>
</feature>
<dbReference type="GO" id="GO:0031573">
    <property type="term" value="P:mitotic intra-S DNA damage checkpoint signaling"/>
    <property type="evidence" value="ECO:0007669"/>
    <property type="project" value="TreeGrafter"/>
</dbReference>
<dbReference type="RefSeq" id="XP_003018972.1">
    <property type="nucleotide sequence ID" value="XM_003018926.1"/>
</dbReference>
<evidence type="ECO:0000256" key="3">
    <source>
        <dbReference type="SAM" id="MobiDB-lite"/>
    </source>
</evidence>
<feature type="compositionally biased region" description="Polar residues" evidence="3">
    <location>
        <begin position="285"/>
        <end position="295"/>
    </location>
</feature>
<dbReference type="PANTHER" id="PTHR12900:SF0">
    <property type="entry name" value="CHECKPOINT PROTEIN"/>
    <property type="match status" value="1"/>
</dbReference>
<reference evidence="5" key="1">
    <citation type="journal article" date="2011" name="Genome Biol.">
        <title>Comparative and functional genomics provide insights into the pathogenicity of dermatophytic fungi.</title>
        <authorList>
            <person name="Burmester A."/>
            <person name="Shelest E."/>
            <person name="Gloeckner G."/>
            <person name="Heddergott C."/>
            <person name="Schindler S."/>
            <person name="Staib P."/>
            <person name="Heidel A."/>
            <person name="Felder M."/>
            <person name="Petzold A."/>
            <person name="Szafranski K."/>
            <person name="Feuermann M."/>
            <person name="Pedruzzi I."/>
            <person name="Priebe S."/>
            <person name="Groth M."/>
            <person name="Winkler R."/>
            <person name="Li W."/>
            <person name="Kniemeyer O."/>
            <person name="Schroeckh V."/>
            <person name="Hertweck C."/>
            <person name="Hube B."/>
            <person name="White T.C."/>
            <person name="Platzer M."/>
            <person name="Guthke R."/>
            <person name="Heitman J."/>
            <person name="Woestemeyer J."/>
            <person name="Zipfel P.F."/>
            <person name="Monod M."/>
            <person name="Brakhage A.A."/>
        </authorList>
    </citation>
    <scope>NUCLEOTIDE SEQUENCE [LARGE SCALE GENOMIC DNA]</scope>
    <source>
        <strain evidence="5">HKI 0517</strain>
    </source>
</reference>
<comment type="caution">
    <text evidence="4">The sequence shown here is derived from an EMBL/GenBank/DDBJ whole genome shotgun (WGS) entry which is preliminary data.</text>
</comment>
<dbReference type="GO" id="GO:0006289">
    <property type="term" value="P:nucleotide-excision repair"/>
    <property type="evidence" value="ECO:0007669"/>
    <property type="project" value="TreeGrafter"/>
</dbReference>
<gene>
    <name evidence="4" type="ORF">TRV_06984</name>
</gene>
<dbReference type="GO" id="GO:0035861">
    <property type="term" value="C:site of double-strand break"/>
    <property type="evidence" value="ECO:0007669"/>
    <property type="project" value="TreeGrafter"/>
</dbReference>